<accession>A0A017RV81</accession>
<feature type="transmembrane region" description="Helical" evidence="13">
    <location>
        <begin position="350"/>
        <end position="368"/>
    </location>
</feature>
<evidence type="ECO:0000256" key="7">
    <source>
        <dbReference type="ARBA" id="ARBA00022475"/>
    </source>
</evidence>
<evidence type="ECO:0000313" key="15">
    <source>
        <dbReference type="Proteomes" id="UP000019681"/>
    </source>
</evidence>
<feature type="transmembrane region" description="Helical" evidence="13">
    <location>
        <begin position="131"/>
        <end position="153"/>
    </location>
</feature>
<feature type="transmembrane region" description="Helical" evidence="13">
    <location>
        <begin position="159"/>
        <end position="182"/>
    </location>
</feature>
<dbReference type="CDD" id="cd13137">
    <property type="entry name" value="MATE_NorM_like"/>
    <property type="match status" value="1"/>
</dbReference>
<keyword evidence="9 13" id="KW-1133">Transmembrane helix</keyword>
<feature type="transmembrane region" description="Helical" evidence="13">
    <location>
        <begin position="58"/>
        <end position="78"/>
    </location>
</feature>
<sequence>MDNLRIKDIRKNIYTMIFPIILENVLQMTTGLISMAIIGRISAIAVAAIGLSSRITQVVWAIFKGITTGATVFVAQAYGAGNNEKLKNVIKQTLISSIVLAITLQQLIYWNASSLLKIFSPKAVLMENSLLYLKIVSFGLPSMVIMLVVAGVLQGMGNSIIPAIIALIMNLVNIVLSYILVFGKFGVPAYSLKGAAFSLVAAQSIGAFIGLVILFRRKGVLNNTVNEKLFKFDIREISRIYRVGIPSALESVFWQLSAIVLTKIILSYGEIAFAAYQIGLQAEAISYMPAVGFYVAATAFVGQSLGAGDRDLGKLYIKEIFKGAVIITSFCAGILFFLPRQIMGMLTTNYEIIIIGAQYLLLMGPVQFPQNLAGVLNGALRGAGYTEIPMIISAIGLWGVRIPLALFFTYKLKTSIAGIWIAIIIDLSIRFILSATLYKKKNIYSAKALV</sequence>
<dbReference type="PANTHER" id="PTHR43298:SF2">
    <property type="entry name" value="FMN_FAD EXPORTER YEEO-RELATED"/>
    <property type="match status" value="1"/>
</dbReference>
<keyword evidence="8 13" id="KW-0812">Transmembrane</keyword>
<keyword evidence="11 13" id="KW-0472">Membrane</keyword>
<evidence type="ECO:0000256" key="4">
    <source>
        <dbReference type="ARBA" id="ARBA00020268"/>
    </source>
</evidence>
<evidence type="ECO:0000256" key="9">
    <source>
        <dbReference type="ARBA" id="ARBA00022989"/>
    </source>
</evidence>
<keyword evidence="6" id="KW-0050">Antiport</keyword>
<reference evidence="14 15" key="1">
    <citation type="journal article" date="2014" name="Genome Announc.">
        <title>Draft Genome Sequence of Fervidicella metallireducens Strain AeBT, an Iron-Reducing Thermoanaerobe from the Great Artesian Basin.</title>
        <authorList>
            <person name="Patel B.K."/>
        </authorList>
    </citation>
    <scope>NUCLEOTIDE SEQUENCE [LARGE SCALE GENOMIC DNA]</scope>
    <source>
        <strain evidence="14 15">AeB</strain>
    </source>
</reference>
<evidence type="ECO:0000256" key="6">
    <source>
        <dbReference type="ARBA" id="ARBA00022449"/>
    </source>
</evidence>
<dbReference type="Pfam" id="PF01554">
    <property type="entry name" value="MatE"/>
    <property type="match status" value="2"/>
</dbReference>
<feature type="transmembrane region" description="Helical" evidence="13">
    <location>
        <begin position="90"/>
        <end position="110"/>
    </location>
</feature>
<dbReference type="STRING" id="1403537.Q428_07235"/>
<proteinExistence type="inferred from homology"/>
<evidence type="ECO:0000256" key="8">
    <source>
        <dbReference type="ARBA" id="ARBA00022692"/>
    </source>
</evidence>
<dbReference type="OrthoDB" id="62420at2"/>
<dbReference type="InterPro" id="IPR002528">
    <property type="entry name" value="MATE_fam"/>
</dbReference>
<keyword evidence="10" id="KW-0406">Ion transport</keyword>
<evidence type="ECO:0000256" key="10">
    <source>
        <dbReference type="ARBA" id="ARBA00023065"/>
    </source>
</evidence>
<evidence type="ECO:0000256" key="5">
    <source>
        <dbReference type="ARBA" id="ARBA00022448"/>
    </source>
</evidence>
<gene>
    <name evidence="14" type="ORF">Q428_07235</name>
</gene>
<dbReference type="PANTHER" id="PTHR43298">
    <property type="entry name" value="MULTIDRUG RESISTANCE PROTEIN NORM-RELATED"/>
    <property type="match status" value="1"/>
</dbReference>
<feature type="transmembrane region" description="Helical" evidence="13">
    <location>
        <begin position="417"/>
        <end position="438"/>
    </location>
</feature>
<feature type="transmembrane region" description="Helical" evidence="13">
    <location>
        <begin position="320"/>
        <end position="338"/>
    </location>
</feature>
<dbReference type="PIRSF" id="PIRSF006603">
    <property type="entry name" value="DinF"/>
    <property type="match status" value="1"/>
</dbReference>
<feature type="transmembrane region" description="Helical" evidence="13">
    <location>
        <begin position="287"/>
        <end position="308"/>
    </location>
</feature>
<dbReference type="EMBL" id="AZQP01000018">
    <property type="protein sequence ID" value="EYE88552.1"/>
    <property type="molecule type" value="Genomic_DNA"/>
</dbReference>
<comment type="subcellular location">
    <subcellularLocation>
        <location evidence="2">Cell membrane</location>
        <topology evidence="2">Multi-pass membrane protein</topology>
    </subcellularLocation>
</comment>
<keyword evidence="7" id="KW-1003">Cell membrane</keyword>
<keyword evidence="5" id="KW-0813">Transport</keyword>
<evidence type="ECO:0000256" key="12">
    <source>
        <dbReference type="ARBA" id="ARBA00031636"/>
    </source>
</evidence>
<dbReference type="NCBIfam" id="TIGR00797">
    <property type="entry name" value="matE"/>
    <property type="match status" value="1"/>
</dbReference>
<evidence type="ECO:0000256" key="1">
    <source>
        <dbReference type="ARBA" id="ARBA00003408"/>
    </source>
</evidence>
<dbReference type="GO" id="GO:0005886">
    <property type="term" value="C:plasma membrane"/>
    <property type="evidence" value="ECO:0007669"/>
    <property type="project" value="UniProtKB-SubCell"/>
</dbReference>
<evidence type="ECO:0000256" key="13">
    <source>
        <dbReference type="SAM" id="Phobius"/>
    </source>
</evidence>
<dbReference type="RefSeq" id="WP_035379478.1">
    <property type="nucleotide sequence ID" value="NZ_AZQP01000018.1"/>
</dbReference>
<comment type="function">
    <text evidence="1">Multidrug efflux pump.</text>
</comment>
<keyword evidence="15" id="KW-1185">Reference proteome</keyword>
<feature type="transmembrane region" description="Helical" evidence="13">
    <location>
        <begin position="32"/>
        <end position="51"/>
    </location>
</feature>
<organism evidence="14 15">
    <name type="scientific">Fervidicella metallireducens AeB</name>
    <dbReference type="NCBI Taxonomy" id="1403537"/>
    <lineage>
        <taxon>Bacteria</taxon>
        <taxon>Bacillati</taxon>
        <taxon>Bacillota</taxon>
        <taxon>Clostridia</taxon>
        <taxon>Eubacteriales</taxon>
        <taxon>Clostridiaceae</taxon>
        <taxon>Fervidicella</taxon>
    </lineage>
</organism>
<dbReference type="GO" id="GO:0006811">
    <property type="term" value="P:monoatomic ion transport"/>
    <property type="evidence" value="ECO:0007669"/>
    <property type="project" value="UniProtKB-KW"/>
</dbReference>
<dbReference type="Proteomes" id="UP000019681">
    <property type="component" value="Unassembled WGS sequence"/>
</dbReference>
<evidence type="ECO:0000256" key="11">
    <source>
        <dbReference type="ARBA" id="ARBA00023136"/>
    </source>
</evidence>
<evidence type="ECO:0000256" key="2">
    <source>
        <dbReference type="ARBA" id="ARBA00004651"/>
    </source>
</evidence>
<protein>
    <recommendedName>
        <fullName evidence="4">Probable multidrug resistance protein NorM</fullName>
    </recommendedName>
    <alternativeName>
        <fullName evidence="12">Multidrug-efflux transporter</fullName>
    </alternativeName>
</protein>
<feature type="transmembrane region" description="Helical" evidence="13">
    <location>
        <begin position="388"/>
        <end position="410"/>
    </location>
</feature>
<dbReference type="InterPro" id="IPR048279">
    <property type="entry name" value="MdtK-like"/>
</dbReference>
<evidence type="ECO:0000256" key="3">
    <source>
        <dbReference type="ARBA" id="ARBA00010199"/>
    </source>
</evidence>
<comment type="similarity">
    <text evidence="3">Belongs to the multi antimicrobial extrusion (MATE) (TC 2.A.66.1) family.</text>
</comment>
<comment type="caution">
    <text evidence="14">The sequence shown here is derived from an EMBL/GenBank/DDBJ whole genome shotgun (WGS) entry which is preliminary data.</text>
</comment>
<dbReference type="InterPro" id="IPR050222">
    <property type="entry name" value="MATE_MdtK"/>
</dbReference>
<feature type="transmembrane region" description="Helical" evidence="13">
    <location>
        <begin position="194"/>
        <end position="215"/>
    </location>
</feature>
<dbReference type="GO" id="GO:0015297">
    <property type="term" value="F:antiporter activity"/>
    <property type="evidence" value="ECO:0007669"/>
    <property type="project" value="UniProtKB-KW"/>
</dbReference>
<evidence type="ECO:0000313" key="14">
    <source>
        <dbReference type="EMBL" id="EYE88552.1"/>
    </source>
</evidence>
<name>A0A017RV81_9CLOT</name>
<dbReference type="GO" id="GO:0042910">
    <property type="term" value="F:xenobiotic transmembrane transporter activity"/>
    <property type="evidence" value="ECO:0007669"/>
    <property type="project" value="InterPro"/>
</dbReference>
<dbReference type="AlphaFoldDB" id="A0A017RV81"/>